<keyword evidence="2" id="KW-1185">Reference proteome</keyword>
<evidence type="ECO:0008006" key="3">
    <source>
        <dbReference type="Google" id="ProtNLM"/>
    </source>
</evidence>
<evidence type="ECO:0000313" key="1">
    <source>
        <dbReference type="EMBL" id="AJD43823.1"/>
    </source>
</evidence>
<gene>
    <name evidence="1" type="ORF">RGR602_PB00289</name>
</gene>
<dbReference type="PIRSF" id="PIRSF005788">
    <property type="entry name" value="NifK"/>
    <property type="match status" value="1"/>
</dbReference>
<dbReference type="Pfam" id="PF03270">
    <property type="entry name" value="DUF269"/>
    <property type="match status" value="1"/>
</dbReference>
<protein>
    <recommendedName>
        <fullName evidence="3">Nitrogen fixation protein</fullName>
    </recommendedName>
</protein>
<keyword evidence="1" id="KW-0614">Plasmid</keyword>
<accession>A0A0B4XB38</accession>
<dbReference type="NCBIfam" id="TIGR02935">
    <property type="entry name" value="NifX-associated nitrogen fixation protein"/>
    <property type="match status" value="1"/>
</dbReference>
<dbReference type="KEGG" id="rga:RGR602_PB00289"/>
<dbReference type="InterPro" id="IPR004952">
    <property type="entry name" value="NifX-assoc_nitrogen_fix"/>
</dbReference>
<name>A0A0B4XB38_9HYPH</name>
<sequence length="174" mass="19218">MGTLTGIANGPAVNEEWDLATPFLRCLIRLIRAQDTHGAWEDKSDADLLADFILTKEQRRDIPIIGDPDPDVLWRLQVFYSCVGLVIEERSGLVASPIMTMSHEGFGRVVLTTGRLVVLSKTLRDVHRFGFETFRKLADAGTKLVDDAVAAIENYPNVALADGPGFRGRDHVKS</sequence>
<proteinExistence type="predicted"/>
<reference evidence="1 2" key="1">
    <citation type="submission" date="2013-11" db="EMBL/GenBank/DDBJ databases">
        <title>Complete genome sequence of Rhizobium gallicum bv. gallicum R602.</title>
        <authorList>
            <person name="Bustos P."/>
            <person name="Santamaria R.I."/>
            <person name="Lozano L."/>
            <person name="Acosta J.L."/>
            <person name="Ormeno-Orrillo E."/>
            <person name="Rogel M.A."/>
            <person name="Romero D."/>
            <person name="Cevallos M.A."/>
            <person name="Martinez-Romero E."/>
            <person name="Gonzalez V."/>
        </authorList>
    </citation>
    <scope>NUCLEOTIDE SEQUENCE [LARGE SCALE GENOMIC DNA]</scope>
    <source>
        <strain evidence="1 2">R602</strain>
        <plasmid evidence="1 2">pRgalR602b</plasmid>
    </source>
</reference>
<dbReference type="Gene3D" id="1.10.3100.20">
    <property type="entry name" value="Protein of unknown function DUF269"/>
    <property type="match status" value="1"/>
</dbReference>
<organism evidence="1 2">
    <name type="scientific">Rhizobium gallicum bv. gallicum R602sp</name>
    <dbReference type="NCBI Taxonomy" id="1041138"/>
    <lineage>
        <taxon>Bacteria</taxon>
        <taxon>Pseudomonadati</taxon>
        <taxon>Pseudomonadota</taxon>
        <taxon>Alphaproteobacteria</taxon>
        <taxon>Hyphomicrobiales</taxon>
        <taxon>Rhizobiaceae</taxon>
        <taxon>Rhizobium/Agrobacterium group</taxon>
        <taxon>Rhizobium</taxon>
    </lineage>
</organism>
<dbReference type="HOGENOM" id="CLU_141510_0_0_5"/>
<geneLocation type="plasmid" evidence="1 2">
    <name>pRgalR602b</name>
</geneLocation>
<dbReference type="EMBL" id="CP006879">
    <property type="protein sequence ID" value="AJD43823.1"/>
    <property type="molecule type" value="Genomic_DNA"/>
</dbReference>
<dbReference type="Proteomes" id="UP000031368">
    <property type="component" value="Plasmid pRgalR602b"/>
</dbReference>
<dbReference type="AlphaFoldDB" id="A0A0B4XB38"/>
<dbReference type="RefSeq" id="WP_052451700.1">
    <property type="nucleotide sequence ID" value="NZ_CP006879.1"/>
</dbReference>
<evidence type="ECO:0000313" key="2">
    <source>
        <dbReference type="Proteomes" id="UP000031368"/>
    </source>
</evidence>